<evidence type="ECO:0000313" key="1">
    <source>
        <dbReference type="EMBL" id="MDR7168684.1"/>
    </source>
</evidence>
<dbReference type="GO" id="GO:0004519">
    <property type="term" value="F:endonuclease activity"/>
    <property type="evidence" value="ECO:0007669"/>
    <property type="project" value="UniProtKB-KW"/>
</dbReference>
<gene>
    <name evidence="1" type="ORF">J2W56_002415</name>
</gene>
<sequence>MAGHDPAAAWPDMTSVQRKVREYAALGIPQYWIIEHQPHIRIHRSALGDDGYRWEPAVPEGSRFSADIEAGKVFRIEFDPAALIEI</sequence>
<dbReference type="InterPro" id="IPR012296">
    <property type="entry name" value="Nuclease_put_TT1808"/>
</dbReference>
<accession>A0ABU1XDW3</accession>
<proteinExistence type="predicted"/>
<reference evidence="1 2" key="1">
    <citation type="submission" date="2023-07" db="EMBL/GenBank/DDBJ databases">
        <title>Sorghum-associated microbial communities from plants grown in Nebraska, USA.</title>
        <authorList>
            <person name="Schachtman D."/>
        </authorList>
    </citation>
    <scope>NUCLEOTIDE SEQUENCE [LARGE SCALE GENOMIC DNA]</scope>
    <source>
        <strain evidence="1 2">4272</strain>
    </source>
</reference>
<dbReference type="RefSeq" id="WP_310400806.1">
    <property type="nucleotide sequence ID" value="NZ_JAVDWW010000003.1"/>
</dbReference>
<dbReference type="Proteomes" id="UP001251217">
    <property type="component" value="Unassembled WGS sequence"/>
</dbReference>
<dbReference type="EMBL" id="JAVDWW010000003">
    <property type="protein sequence ID" value="MDR7168684.1"/>
    <property type="molecule type" value="Genomic_DNA"/>
</dbReference>
<keyword evidence="1" id="KW-0540">Nuclease</keyword>
<organism evidence="1 2">
    <name type="scientific">Nocardia kruczakiae</name>
    <dbReference type="NCBI Taxonomy" id="261477"/>
    <lineage>
        <taxon>Bacteria</taxon>
        <taxon>Bacillati</taxon>
        <taxon>Actinomycetota</taxon>
        <taxon>Actinomycetes</taxon>
        <taxon>Mycobacteriales</taxon>
        <taxon>Nocardiaceae</taxon>
        <taxon>Nocardia</taxon>
    </lineage>
</organism>
<comment type="caution">
    <text evidence="1">The sequence shown here is derived from an EMBL/GenBank/DDBJ whole genome shotgun (WGS) entry which is preliminary data.</text>
</comment>
<keyword evidence="1" id="KW-0255">Endonuclease</keyword>
<protein>
    <submittedName>
        <fullName evidence="1">Uma2 family endonuclease</fullName>
    </submittedName>
</protein>
<keyword evidence="2" id="KW-1185">Reference proteome</keyword>
<name>A0ABU1XDW3_9NOCA</name>
<evidence type="ECO:0000313" key="2">
    <source>
        <dbReference type="Proteomes" id="UP001251217"/>
    </source>
</evidence>
<keyword evidence="1" id="KW-0378">Hydrolase</keyword>
<dbReference type="Gene3D" id="3.90.1570.10">
    <property type="entry name" value="tt1808, chain A"/>
    <property type="match status" value="1"/>
</dbReference>